<accession>A0A0P9KLX2</accession>
<evidence type="ECO:0000313" key="2">
    <source>
        <dbReference type="Proteomes" id="UP000278587"/>
    </source>
</evidence>
<name>A0A0P9KLX2_9PSED</name>
<dbReference type="Proteomes" id="UP000278587">
    <property type="component" value="Unassembled WGS sequence"/>
</dbReference>
<dbReference type="EMBL" id="RBOC01000008">
    <property type="protein sequence ID" value="RMM15226.1"/>
    <property type="molecule type" value="Genomic_DNA"/>
</dbReference>
<dbReference type="AlphaFoldDB" id="A0A0P9KLX2"/>
<sequence length="250" mass="26753">MFWRRDKPLKVELVTPTQLTATSTSTYLGPLDKPAAEEAKTNTDLAFKLVTFGALTSQAALVIIGYSLLIGKLQQFGIDPSELSLSTPALLLYGYTSLFSGALGVADRLPIIGSTLVAVPFVVIAALFVAAITRKLKASVVAGLASWMGIAMFVVFFAPGVGVQYGRGTGLVDFKKYTQLETAGEIDAVDTVVTDKGERLVGHLILADSKSTFLLVGRTLFKLDGTTGRVIRETELKQRPPETEKLSPKA</sequence>
<gene>
    <name evidence="1" type="ORF">ALQ84_03994</name>
</gene>
<organism evidence="1 2">
    <name type="scientific">Pseudomonas caricapapayae</name>
    <dbReference type="NCBI Taxonomy" id="46678"/>
    <lineage>
        <taxon>Bacteria</taxon>
        <taxon>Pseudomonadati</taxon>
        <taxon>Pseudomonadota</taxon>
        <taxon>Gammaproteobacteria</taxon>
        <taxon>Pseudomonadales</taxon>
        <taxon>Pseudomonadaceae</taxon>
        <taxon>Pseudomonas</taxon>
    </lineage>
</organism>
<proteinExistence type="predicted"/>
<dbReference type="OrthoDB" id="7011066at2"/>
<protein>
    <submittedName>
        <fullName evidence="1">Uncharacterized protein</fullName>
    </submittedName>
</protein>
<evidence type="ECO:0000313" key="1">
    <source>
        <dbReference type="EMBL" id="RMM15226.1"/>
    </source>
</evidence>
<reference evidence="1 2" key="1">
    <citation type="submission" date="2018-08" db="EMBL/GenBank/DDBJ databases">
        <title>Recombination of ecologically and evolutionarily significant loci maintains genetic cohesion in the Pseudomonas syringae species complex.</title>
        <authorList>
            <person name="Dillon M."/>
            <person name="Thakur S."/>
            <person name="Almeida R.N.D."/>
            <person name="Weir B.S."/>
            <person name="Guttman D.S."/>
        </authorList>
    </citation>
    <scope>NUCLEOTIDE SEQUENCE [LARGE SCALE GENOMIC DNA]</scope>
    <source>
        <strain evidence="1 2">ICMP 4086</strain>
    </source>
</reference>
<dbReference type="RefSeq" id="WP_055009976.1">
    <property type="nucleotide sequence ID" value="NZ_LJPW01000130.1"/>
</dbReference>
<comment type="caution">
    <text evidence="1">The sequence shown here is derived from an EMBL/GenBank/DDBJ whole genome shotgun (WGS) entry which is preliminary data.</text>
</comment>